<accession>A0A091CM76</accession>
<evidence type="ECO:0000313" key="3">
    <source>
        <dbReference type="Proteomes" id="UP000028990"/>
    </source>
</evidence>
<organism evidence="2 3">
    <name type="scientific">Fukomys damarensis</name>
    <name type="common">Damaraland mole rat</name>
    <name type="synonym">Cryptomys damarensis</name>
    <dbReference type="NCBI Taxonomy" id="885580"/>
    <lineage>
        <taxon>Eukaryota</taxon>
        <taxon>Metazoa</taxon>
        <taxon>Chordata</taxon>
        <taxon>Craniata</taxon>
        <taxon>Vertebrata</taxon>
        <taxon>Euteleostomi</taxon>
        <taxon>Mammalia</taxon>
        <taxon>Eutheria</taxon>
        <taxon>Euarchontoglires</taxon>
        <taxon>Glires</taxon>
        <taxon>Rodentia</taxon>
        <taxon>Hystricomorpha</taxon>
        <taxon>Bathyergidae</taxon>
        <taxon>Fukomys</taxon>
    </lineage>
</organism>
<sequence>MSRSALIPSTPAKGTCGRRSDPSQQLSGSTWGHGTVEAGAEGCPQRTPGRQLHKARSAQALADSACVNLSQRIGSGAKRQGPSYALSLSDDVRYWRPNHSRTPPPL</sequence>
<gene>
    <name evidence="2" type="ORF">H920_18766</name>
</gene>
<feature type="region of interest" description="Disordered" evidence="1">
    <location>
        <begin position="1"/>
        <end position="56"/>
    </location>
</feature>
<dbReference type="Proteomes" id="UP000028990">
    <property type="component" value="Unassembled WGS sequence"/>
</dbReference>
<dbReference type="AlphaFoldDB" id="A0A091CM76"/>
<dbReference type="EMBL" id="KN124869">
    <property type="protein sequence ID" value="KFO19929.1"/>
    <property type="molecule type" value="Genomic_DNA"/>
</dbReference>
<keyword evidence="3" id="KW-1185">Reference proteome</keyword>
<evidence type="ECO:0000313" key="2">
    <source>
        <dbReference type="EMBL" id="KFO19929.1"/>
    </source>
</evidence>
<reference evidence="2 3" key="1">
    <citation type="submission" date="2013-11" db="EMBL/GenBank/DDBJ databases">
        <title>The Damaraland mole rat (Fukomys damarensis) genome and evolution of African mole rats.</title>
        <authorList>
            <person name="Gladyshev V.N."/>
            <person name="Fang X."/>
        </authorList>
    </citation>
    <scope>NUCLEOTIDE SEQUENCE [LARGE SCALE GENOMIC DNA]</scope>
    <source>
        <tissue evidence="2">Liver</tissue>
    </source>
</reference>
<evidence type="ECO:0000256" key="1">
    <source>
        <dbReference type="SAM" id="MobiDB-lite"/>
    </source>
</evidence>
<name>A0A091CM76_FUKDA</name>
<protein>
    <submittedName>
        <fullName evidence="2">Uncharacterized protein</fullName>
    </submittedName>
</protein>
<feature type="compositionally biased region" description="Polar residues" evidence="1">
    <location>
        <begin position="22"/>
        <end position="32"/>
    </location>
</feature>
<proteinExistence type="predicted"/>